<dbReference type="SUPFAM" id="SSF53720">
    <property type="entry name" value="ALDH-like"/>
    <property type="match status" value="1"/>
</dbReference>
<comment type="caution">
    <text evidence="3">The sequence shown here is derived from an EMBL/GenBank/DDBJ whole genome shotgun (WGS) entry which is preliminary data.</text>
</comment>
<reference evidence="3 4" key="1">
    <citation type="journal article" date="2020" name="Cell">
        <title>Large-Scale Comparative Analyses of Tick Genomes Elucidate Their Genetic Diversity and Vector Capacities.</title>
        <authorList>
            <consortium name="Tick Genome and Microbiome Consortium (TIGMIC)"/>
            <person name="Jia N."/>
            <person name="Wang J."/>
            <person name="Shi W."/>
            <person name="Du L."/>
            <person name="Sun Y."/>
            <person name="Zhan W."/>
            <person name="Jiang J.F."/>
            <person name="Wang Q."/>
            <person name="Zhang B."/>
            <person name="Ji P."/>
            <person name="Bell-Sakyi L."/>
            <person name="Cui X.M."/>
            <person name="Yuan T.T."/>
            <person name="Jiang B.G."/>
            <person name="Yang W.F."/>
            <person name="Lam T.T."/>
            <person name="Chang Q.C."/>
            <person name="Ding S.J."/>
            <person name="Wang X.J."/>
            <person name="Zhu J.G."/>
            <person name="Ruan X.D."/>
            <person name="Zhao L."/>
            <person name="Wei J.T."/>
            <person name="Ye R.Z."/>
            <person name="Que T.C."/>
            <person name="Du C.H."/>
            <person name="Zhou Y.H."/>
            <person name="Cheng J.X."/>
            <person name="Dai P.F."/>
            <person name="Guo W.B."/>
            <person name="Han X.H."/>
            <person name="Huang E.J."/>
            <person name="Li L.F."/>
            <person name="Wei W."/>
            <person name="Gao Y.C."/>
            <person name="Liu J.Z."/>
            <person name="Shao H.Z."/>
            <person name="Wang X."/>
            <person name="Wang C.C."/>
            <person name="Yang T.C."/>
            <person name="Huo Q.B."/>
            <person name="Li W."/>
            <person name="Chen H.Y."/>
            <person name="Chen S.E."/>
            <person name="Zhou L.G."/>
            <person name="Ni X.B."/>
            <person name="Tian J.H."/>
            <person name="Sheng Y."/>
            <person name="Liu T."/>
            <person name="Pan Y.S."/>
            <person name="Xia L.Y."/>
            <person name="Li J."/>
            <person name="Zhao F."/>
            <person name="Cao W.C."/>
        </authorList>
    </citation>
    <scope>NUCLEOTIDE SEQUENCE [LARGE SCALE GENOMIC DNA]</scope>
    <source>
        <strain evidence="3">HaeL-2018</strain>
    </source>
</reference>
<dbReference type="PANTHER" id="PTHR11699">
    <property type="entry name" value="ALDEHYDE DEHYDROGENASE-RELATED"/>
    <property type="match status" value="1"/>
</dbReference>
<dbReference type="FunFam" id="3.40.309.10:FF:000001">
    <property type="entry name" value="Mitochondrial aldehyde dehydrogenase 2"/>
    <property type="match status" value="1"/>
</dbReference>
<sequence>MGQCCCAGTRTFVQEGIYKDFVAKAKQMAKARVVGDPFDEKTVQGPQIDKEQYSKILDLLKSGKEQGAKVECGGDAVPGSRGLFIQPTVFSDVRDDMRIAREEIFGPVQQILKFKTLEEVVERCNNTSYGLGAGVLTKDIDKAMMFAQAVQAGSVW</sequence>
<feature type="domain" description="Aldehyde dehydrogenase" evidence="2">
    <location>
        <begin position="1"/>
        <end position="156"/>
    </location>
</feature>
<evidence type="ECO:0000256" key="1">
    <source>
        <dbReference type="ARBA" id="ARBA00009986"/>
    </source>
</evidence>
<proteinExistence type="inferred from homology"/>
<dbReference type="Gene3D" id="3.40.309.10">
    <property type="entry name" value="Aldehyde Dehydrogenase, Chain A, domain 2"/>
    <property type="match status" value="1"/>
</dbReference>
<gene>
    <name evidence="3" type="ORF">HPB48_003735</name>
</gene>
<comment type="similarity">
    <text evidence="1">Belongs to the aldehyde dehydrogenase family.</text>
</comment>
<name>A0A9J6FHE0_HAELO</name>
<protein>
    <recommendedName>
        <fullName evidence="2">Aldehyde dehydrogenase domain-containing protein</fullName>
    </recommendedName>
</protein>
<dbReference type="VEuPathDB" id="VectorBase:HLOH_063083"/>
<accession>A0A9J6FHE0</accession>
<dbReference type="OrthoDB" id="6500518at2759"/>
<dbReference type="EMBL" id="JABSTR010000001">
    <property type="protein sequence ID" value="KAH9361856.1"/>
    <property type="molecule type" value="Genomic_DNA"/>
</dbReference>
<evidence type="ECO:0000259" key="2">
    <source>
        <dbReference type="Pfam" id="PF00171"/>
    </source>
</evidence>
<dbReference type="InterPro" id="IPR016163">
    <property type="entry name" value="Ald_DH_C"/>
</dbReference>
<dbReference type="Proteomes" id="UP000821853">
    <property type="component" value="Chromosome 1"/>
</dbReference>
<dbReference type="Pfam" id="PF00171">
    <property type="entry name" value="Aldedh"/>
    <property type="match status" value="1"/>
</dbReference>
<dbReference type="InterPro" id="IPR015590">
    <property type="entry name" value="Aldehyde_DH_dom"/>
</dbReference>
<dbReference type="GO" id="GO:0016620">
    <property type="term" value="F:oxidoreductase activity, acting on the aldehyde or oxo group of donors, NAD or NADP as acceptor"/>
    <property type="evidence" value="ECO:0007669"/>
    <property type="project" value="InterPro"/>
</dbReference>
<keyword evidence="4" id="KW-1185">Reference proteome</keyword>
<dbReference type="AlphaFoldDB" id="A0A9J6FHE0"/>
<dbReference type="OMA" id="CCCAVER"/>
<dbReference type="InterPro" id="IPR016161">
    <property type="entry name" value="Ald_DH/histidinol_DH"/>
</dbReference>
<evidence type="ECO:0000313" key="3">
    <source>
        <dbReference type="EMBL" id="KAH9361856.1"/>
    </source>
</evidence>
<organism evidence="3 4">
    <name type="scientific">Haemaphysalis longicornis</name>
    <name type="common">Bush tick</name>
    <dbReference type="NCBI Taxonomy" id="44386"/>
    <lineage>
        <taxon>Eukaryota</taxon>
        <taxon>Metazoa</taxon>
        <taxon>Ecdysozoa</taxon>
        <taxon>Arthropoda</taxon>
        <taxon>Chelicerata</taxon>
        <taxon>Arachnida</taxon>
        <taxon>Acari</taxon>
        <taxon>Parasitiformes</taxon>
        <taxon>Ixodida</taxon>
        <taxon>Ixodoidea</taxon>
        <taxon>Ixodidae</taxon>
        <taxon>Haemaphysalinae</taxon>
        <taxon>Haemaphysalis</taxon>
    </lineage>
</organism>
<evidence type="ECO:0000313" key="4">
    <source>
        <dbReference type="Proteomes" id="UP000821853"/>
    </source>
</evidence>